<organism evidence="1 2">
    <name type="scientific">Paenibacillus residui</name>
    <dbReference type="NCBI Taxonomy" id="629724"/>
    <lineage>
        <taxon>Bacteria</taxon>
        <taxon>Bacillati</taxon>
        <taxon>Bacillota</taxon>
        <taxon>Bacilli</taxon>
        <taxon>Bacillales</taxon>
        <taxon>Paenibacillaceae</taxon>
        <taxon>Paenibacillus</taxon>
    </lineage>
</organism>
<gene>
    <name evidence="1" type="ORF">ACFQ03_09415</name>
</gene>
<dbReference type="Proteomes" id="UP001597120">
    <property type="component" value="Unassembled WGS sequence"/>
</dbReference>
<evidence type="ECO:0000313" key="1">
    <source>
        <dbReference type="EMBL" id="MFD0869370.1"/>
    </source>
</evidence>
<proteinExistence type="predicted"/>
<reference evidence="2" key="1">
    <citation type="journal article" date="2019" name="Int. J. Syst. Evol. Microbiol.">
        <title>The Global Catalogue of Microorganisms (GCM) 10K type strain sequencing project: providing services to taxonomists for standard genome sequencing and annotation.</title>
        <authorList>
            <consortium name="The Broad Institute Genomics Platform"/>
            <consortium name="The Broad Institute Genome Sequencing Center for Infectious Disease"/>
            <person name="Wu L."/>
            <person name="Ma J."/>
        </authorList>
    </citation>
    <scope>NUCLEOTIDE SEQUENCE [LARGE SCALE GENOMIC DNA]</scope>
    <source>
        <strain evidence="2">CCUG 57263</strain>
    </source>
</reference>
<name>A0ABW3D7D2_9BACL</name>
<dbReference type="EMBL" id="JBHTIU010000028">
    <property type="protein sequence ID" value="MFD0869370.1"/>
    <property type="molecule type" value="Genomic_DNA"/>
</dbReference>
<evidence type="ECO:0000313" key="2">
    <source>
        <dbReference type="Proteomes" id="UP001597120"/>
    </source>
</evidence>
<keyword evidence="2" id="KW-1185">Reference proteome</keyword>
<comment type="caution">
    <text evidence="1">The sequence shown here is derived from an EMBL/GenBank/DDBJ whole genome shotgun (WGS) entry which is preliminary data.</text>
</comment>
<accession>A0ABW3D7D2</accession>
<protein>
    <submittedName>
        <fullName evidence="1">Uncharacterized protein</fullName>
    </submittedName>
</protein>
<dbReference type="RefSeq" id="WP_379287692.1">
    <property type="nucleotide sequence ID" value="NZ_JBHTIU010000028.1"/>
</dbReference>
<sequence length="80" mass="8838">MLAAKIRICAFLFIVILLGGGILNQSVESRHSPDSPLPYTGARYQIFSHDSQITGLEAERVPPFKPREYVRIVRQAGGPS</sequence>